<dbReference type="SUPFAM" id="SSF51197">
    <property type="entry name" value="Clavaminate synthase-like"/>
    <property type="match status" value="1"/>
</dbReference>
<comment type="caution">
    <text evidence="2">The sequence shown here is derived from an EMBL/GenBank/DDBJ whole genome shotgun (WGS) entry which is preliminary data.</text>
</comment>
<feature type="chain" id="PRO_5032572119" evidence="1">
    <location>
        <begin position="26"/>
        <end position="418"/>
    </location>
</feature>
<proteinExistence type="predicted"/>
<evidence type="ECO:0000313" key="2">
    <source>
        <dbReference type="EMBL" id="CAE7548068.1"/>
    </source>
</evidence>
<dbReference type="InterPro" id="IPR051961">
    <property type="entry name" value="Fungal_Metabolite_Diox"/>
</dbReference>
<dbReference type="SUPFAM" id="SSF50156">
    <property type="entry name" value="PDZ domain-like"/>
    <property type="match status" value="1"/>
</dbReference>
<dbReference type="InterPro" id="IPR036034">
    <property type="entry name" value="PDZ_sf"/>
</dbReference>
<evidence type="ECO:0000313" key="3">
    <source>
        <dbReference type="Proteomes" id="UP000604046"/>
    </source>
</evidence>
<accession>A0A812TYH9</accession>
<organism evidence="2 3">
    <name type="scientific">Symbiodinium natans</name>
    <dbReference type="NCBI Taxonomy" id="878477"/>
    <lineage>
        <taxon>Eukaryota</taxon>
        <taxon>Sar</taxon>
        <taxon>Alveolata</taxon>
        <taxon>Dinophyceae</taxon>
        <taxon>Suessiales</taxon>
        <taxon>Symbiodiniaceae</taxon>
        <taxon>Symbiodinium</taxon>
    </lineage>
</organism>
<reference evidence="2" key="1">
    <citation type="submission" date="2021-02" db="EMBL/GenBank/DDBJ databases">
        <authorList>
            <person name="Dougan E. K."/>
            <person name="Rhodes N."/>
            <person name="Thang M."/>
            <person name="Chan C."/>
        </authorList>
    </citation>
    <scope>NUCLEOTIDE SEQUENCE</scope>
</reference>
<name>A0A812TYH9_9DINO</name>
<feature type="signal peptide" evidence="1">
    <location>
        <begin position="1"/>
        <end position="25"/>
    </location>
</feature>
<sequence length="418" mass="45507">MTKMRSSRHLALAVVACLAWQSWLGLPGDTAWASQASQTAGKGRKGVGTERWTLAKLEQVSLNDGPSSTLELHGVAVLPELFDSAQLTALLEAFRAFRSSNQAADFKFGDLRADRQAVHLPLQPPFDGLPLLGKDDALLPLLSGRLGQDFVLESAMVITVAGGTGAMNAHTDTEDEGSLSVHIPLQPLEDGFAPLSFCPGTHFDVGLLDRAGAEVRRWRCIGESQLAAHQRIAAGGRVERQSLLLFWDGQGAVLLQEVDLQIGRTCARVRGFHGSVTCGLQVRDEITHVNDLSFTAWLRVQSDIEEMQSKLMLRVLRPPDVDTLAPPPNLLVGAPLGVGDAIIYDSRTAHWGMANKQPNARHVLYLNFLSSSFQGYSPDKDAIESASPRCLEARAAFRARLQDAKAEANREDRLLRLL</sequence>
<protein>
    <submittedName>
        <fullName evidence="2">Abcd3 protein</fullName>
    </submittedName>
</protein>
<dbReference type="AlphaFoldDB" id="A0A812TYH9"/>
<dbReference type="EMBL" id="CAJNDS010002623">
    <property type="protein sequence ID" value="CAE7548068.1"/>
    <property type="molecule type" value="Genomic_DNA"/>
</dbReference>
<dbReference type="PANTHER" id="PTHR37563:SF2">
    <property type="entry name" value="PHYTANOYL-COA DIOXYGENASE FAMILY PROTEIN (AFU_ORTHOLOGUE AFUA_2G03330)"/>
    <property type="match status" value="1"/>
</dbReference>
<dbReference type="Gene3D" id="2.60.120.620">
    <property type="entry name" value="q2cbj1_9rhob like domain"/>
    <property type="match status" value="1"/>
</dbReference>
<dbReference type="Proteomes" id="UP000604046">
    <property type="component" value="Unassembled WGS sequence"/>
</dbReference>
<keyword evidence="1" id="KW-0732">Signal</keyword>
<gene>
    <name evidence="2" type="primary">Abcd3</name>
    <name evidence="2" type="ORF">SNAT2548_LOCUS30758</name>
</gene>
<dbReference type="PANTHER" id="PTHR37563">
    <property type="entry name" value="PHYTANOYL-COA DIOXYGENASE FAMILY PROTEIN (AFU_ORTHOLOGUE AFUA_2G03330)"/>
    <property type="match status" value="1"/>
</dbReference>
<keyword evidence="3" id="KW-1185">Reference proteome</keyword>
<dbReference type="OrthoDB" id="420046at2759"/>
<evidence type="ECO:0000256" key="1">
    <source>
        <dbReference type="SAM" id="SignalP"/>
    </source>
</evidence>